<evidence type="ECO:0000256" key="1">
    <source>
        <dbReference type="SAM" id="Coils"/>
    </source>
</evidence>
<dbReference type="Proteomes" id="UP000054893">
    <property type="component" value="Unassembled WGS sequence"/>
</dbReference>
<protein>
    <submittedName>
        <fullName evidence="2">Uncharacterized protein</fullName>
    </submittedName>
</protein>
<dbReference type="OrthoDB" id="8582835at2"/>
<evidence type="ECO:0000313" key="3">
    <source>
        <dbReference type="Proteomes" id="UP000054893"/>
    </source>
</evidence>
<evidence type="ECO:0000313" key="2">
    <source>
        <dbReference type="EMBL" id="SAL16216.1"/>
    </source>
</evidence>
<organism evidence="2 3">
    <name type="scientific">Caballeronia sordidicola</name>
    <name type="common">Burkholderia sordidicola</name>
    <dbReference type="NCBI Taxonomy" id="196367"/>
    <lineage>
        <taxon>Bacteria</taxon>
        <taxon>Pseudomonadati</taxon>
        <taxon>Pseudomonadota</taxon>
        <taxon>Betaproteobacteria</taxon>
        <taxon>Burkholderiales</taxon>
        <taxon>Burkholderiaceae</taxon>
        <taxon>Caballeronia</taxon>
    </lineage>
</organism>
<dbReference type="AlphaFoldDB" id="A0A158F8M7"/>
<name>A0A158F8M7_CABSO</name>
<feature type="coiled-coil region" evidence="1">
    <location>
        <begin position="305"/>
        <end position="332"/>
    </location>
</feature>
<sequence length="420" mass="46846">MGLFSIVGSAFRAAKDFVVNEVINPVIRKAKEVTGKVVIFLADEAEHAVAEIKKVWTVVKPWLVKARDAAAAAALTIPHPEVRAAAAAVAKVLDFVSTIDEHPLAKRIAAAIEWAIKMAKEARRHYQTQEEIDAAEAYKEVLAKAKEMAPEELQRGVKIAEFINNSILLRTRIDELLNDSVIEDIDHYLRLRAAQRLLANAEKKIRKLSDIEKISDNDMFLIQVSTNLLDENPQLSDVDAARLEKIVQKRYGKPLIAFVFEEMVVAWGNDLKAERDQQTGKEGALAKNKVQMKKLELSDKMNLLGEAEQATLKSLRAQVKQLDEEIIEDRSRNSEFQILIQAAEGFLQIIEKDEARLEAEDLSWLAESAVSVGKIVIDCVQSKKRFSDLPEAELSLINDFSNIFAAASKARAEQLVMVAG</sequence>
<gene>
    <name evidence="2" type="ORF">AWB64_00953</name>
</gene>
<accession>A0A158F8M7</accession>
<proteinExistence type="predicted"/>
<keyword evidence="1" id="KW-0175">Coiled coil</keyword>
<reference evidence="2 3" key="1">
    <citation type="submission" date="2016-01" db="EMBL/GenBank/DDBJ databases">
        <authorList>
            <person name="Oliw E.H."/>
        </authorList>
    </citation>
    <scope>NUCLEOTIDE SEQUENCE [LARGE SCALE GENOMIC DNA]</scope>
    <source>
        <strain evidence="2">LMG 22029</strain>
    </source>
</reference>
<dbReference type="EMBL" id="FCOC02000002">
    <property type="protein sequence ID" value="SAL16216.1"/>
    <property type="molecule type" value="Genomic_DNA"/>
</dbReference>
<dbReference type="RefSeq" id="WP_060817449.1">
    <property type="nucleotide sequence ID" value="NZ_FCOC02000002.1"/>
</dbReference>